<dbReference type="STRING" id="255247.ABE41_019920"/>
<keyword evidence="1" id="KW-0472">Membrane</keyword>
<protein>
    <submittedName>
        <fullName evidence="2">Uncharacterized protein</fullName>
    </submittedName>
</protein>
<dbReference type="AlphaFoldDB" id="A0A1B1ZA23"/>
<keyword evidence="3" id="KW-1185">Reference proteome</keyword>
<evidence type="ECO:0000256" key="1">
    <source>
        <dbReference type="SAM" id="Phobius"/>
    </source>
</evidence>
<name>A0A1B1ZA23_9BACL</name>
<feature type="transmembrane region" description="Helical" evidence="1">
    <location>
        <begin position="56"/>
        <end position="73"/>
    </location>
</feature>
<dbReference type="Proteomes" id="UP000077412">
    <property type="component" value="Chromosome"/>
</dbReference>
<keyword evidence="1" id="KW-1133">Transmembrane helix</keyword>
<gene>
    <name evidence="2" type="ORF">ABE41_019920</name>
</gene>
<dbReference type="OrthoDB" id="2657646at2"/>
<dbReference type="RefSeq" id="WP_066294244.1">
    <property type="nucleotide sequence ID" value="NZ_CP016761.1"/>
</dbReference>
<evidence type="ECO:0000313" key="2">
    <source>
        <dbReference type="EMBL" id="ANX14288.1"/>
    </source>
</evidence>
<proteinExistence type="predicted"/>
<feature type="transmembrane region" description="Helical" evidence="1">
    <location>
        <begin position="79"/>
        <end position="97"/>
    </location>
</feature>
<evidence type="ECO:0000313" key="3">
    <source>
        <dbReference type="Proteomes" id="UP000077412"/>
    </source>
</evidence>
<accession>A0A1B1ZA23</accession>
<reference evidence="2 3" key="1">
    <citation type="submission" date="2016-08" db="EMBL/GenBank/DDBJ databases">
        <title>Complete genome sequence of Fictibacillus arsenicus G25-54, a strain with toxicity to nematodes and a potential arsenic-resistance activity.</title>
        <authorList>
            <person name="Zheng Z."/>
        </authorList>
    </citation>
    <scope>NUCLEOTIDE SEQUENCE [LARGE SCALE GENOMIC DNA]</scope>
    <source>
        <strain evidence="2 3">G25-54</strain>
    </source>
</reference>
<organism evidence="2 3">
    <name type="scientific">Fictibacillus arsenicus</name>
    <dbReference type="NCBI Taxonomy" id="255247"/>
    <lineage>
        <taxon>Bacteria</taxon>
        <taxon>Bacillati</taxon>
        <taxon>Bacillota</taxon>
        <taxon>Bacilli</taxon>
        <taxon>Bacillales</taxon>
        <taxon>Fictibacillaceae</taxon>
        <taxon>Fictibacillus</taxon>
    </lineage>
</organism>
<dbReference type="KEGG" id="far:ABE41_019920"/>
<keyword evidence="1" id="KW-0812">Transmembrane</keyword>
<sequence>MKKEMHCESCLMPIKTRDDLITVWAFFKVRPYHRSCYENSLKGAALFVGNQPINGFSGNFTAFVAFILAWIPLFTDVTWGLTVVCVFIVLMRLYSFIRFEKKLSL</sequence>
<dbReference type="EMBL" id="CP016761">
    <property type="protein sequence ID" value="ANX14288.1"/>
    <property type="molecule type" value="Genomic_DNA"/>
</dbReference>